<dbReference type="Pfam" id="PF06572">
    <property type="entry name" value="DUF1131"/>
    <property type="match status" value="1"/>
</dbReference>
<dbReference type="InterPro" id="IPR010938">
    <property type="entry name" value="DUF1131"/>
</dbReference>
<keyword evidence="1" id="KW-0732">Signal</keyword>
<reference evidence="2 3" key="1">
    <citation type="submission" date="2020-08" db="EMBL/GenBank/DDBJ databases">
        <title>Genomic Encyclopedia of Type Strains, Phase IV (KMG-IV): sequencing the most valuable type-strain genomes for metagenomic binning, comparative biology and taxonomic classification.</title>
        <authorList>
            <person name="Goeker M."/>
        </authorList>
    </citation>
    <scope>NUCLEOTIDE SEQUENCE [LARGE SCALE GENOMIC DNA]</scope>
    <source>
        <strain evidence="2 3">DSM 28101</strain>
    </source>
</reference>
<dbReference type="InterPro" id="IPR038714">
    <property type="entry name" value="YfeY-like_sf"/>
</dbReference>
<proteinExistence type="predicted"/>
<comment type="caution">
    <text evidence="2">The sequence shown here is derived from an EMBL/GenBank/DDBJ whole genome shotgun (WGS) entry which is preliminary data.</text>
</comment>
<evidence type="ECO:0000256" key="1">
    <source>
        <dbReference type="SAM" id="SignalP"/>
    </source>
</evidence>
<keyword evidence="3" id="KW-1185">Reference proteome</keyword>
<name>A0A7W6P8W3_9HYPH</name>
<dbReference type="RefSeq" id="WP_183482451.1">
    <property type="nucleotide sequence ID" value="NZ_JACIDZ010000001.1"/>
</dbReference>
<evidence type="ECO:0000313" key="3">
    <source>
        <dbReference type="Proteomes" id="UP000530571"/>
    </source>
</evidence>
<dbReference type="AlphaFoldDB" id="A0A7W6P8W3"/>
<dbReference type="Proteomes" id="UP000530571">
    <property type="component" value="Unassembled WGS sequence"/>
</dbReference>
<organism evidence="2 3">
    <name type="scientific">Martelella radicis</name>
    <dbReference type="NCBI Taxonomy" id="1397476"/>
    <lineage>
        <taxon>Bacteria</taxon>
        <taxon>Pseudomonadati</taxon>
        <taxon>Pseudomonadota</taxon>
        <taxon>Alphaproteobacteria</taxon>
        <taxon>Hyphomicrobiales</taxon>
        <taxon>Aurantimonadaceae</taxon>
        <taxon>Martelella</taxon>
    </lineage>
</organism>
<protein>
    <submittedName>
        <fullName evidence="2">Uncharacterized protein</fullName>
    </submittedName>
</protein>
<dbReference type="EMBL" id="JACIDZ010000001">
    <property type="protein sequence ID" value="MBB4120731.1"/>
    <property type="molecule type" value="Genomic_DNA"/>
</dbReference>
<sequence length="184" mass="19331">MNTGRTLKAWLVAGMALMAFGEAAPARDALLVVSESGLCGINGRTAFSEPAVRRALPGFDVRAEEREGEGGFYSVFIATDNGRDIVTLYGAETVVRADVAGTDAATDGGARIGDSFRTVYAGATERYCEPGMEVFSGRAVCLAPGSEQIALIFAGEATGPDDALPPGDELGGWRLEMIIWNAEF</sequence>
<gene>
    <name evidence="2" type="ORF">GGR30_000626</name>
</gene>
<feature type="chain" id="PRO_5031012826" evidence="1">
    <location>
        <begin position="27"/>
        <end position="184"/>
    </location>
</feature>
<dbReference type="Gene3D" id="2.60.460.10">
    <property type="entry name" value="protein yfey like domain"/>
    <property type="match status" value="1"/>
</dbReference>
<feature type="signal peptide" evidence="1">
    <location>
        <begin position="1"/>
        <end position="26"/>
    </location>
</feature>
<evidence type="ECO:0000313" key="2">
    <source>
        <dbReference type="EMBL" id="MBB4120731.1"/>
    </source>
</evidence>
<accession>A0A7W6P8W3</accession>